<protein>
    <submittedName>
        <fullName evidence="1">Uncharacterized protein</fullName>
    </submittedName>
</protein>
<gene>
    <name evidence="1" type="ORF">K0M31_002924</name>
</gene>
<dbReference type="AlphaFoldDB" id="A0AA40G060"/>
<proteinExistence type="predicted"/>
<comment type="caution">
    <text evidence="1">The sequence shown here is derived from an EMBL/GenBank/DDBJ whole genome shotgun (WGS) entry which is preliminary data.</text>
</comment>
<evidence type="ECO:0000313" key="1">
    <source>
        <dbReference type="EMBL" id="KAK1128463.1"/>
    </source>
</evidence>
<keyword evidence="2" id="KW-1185">Reference proteome</keyword>
<organism evidence="1 2">
    <name type="scientific">Melipona bicolor</name>
    <dbReference type="NCBI Taxonomy" id="60889"/>
    <lineage>
        <taxon>Eukaryota</taxon>
        <taxon>Metazoa</taxon>
        <taxon>Ecdysozoa</taxon>
        <taxon>Arthropoda</taxon>
        <taxon>Hexapoda</taxon>
        <taxon>Insecta</taxon>
        <taxon>Pterygota</taxon>
        <taxon>Neoptera</taxon>
        <taxon>Endopterygota</taxon>
        <taxon>Hymenoptera</taxon>
        <taxon>Apocrita</taxon>
        <taxon>Aculeata</taxon>
        <taxon>Apoidea</taxon>
        <taxon>Anthophila</taxon>
        <taxon>Apidae</taxon>
        <taxon>Melipona</taxon>
    </lineage>
</organism>
<dbReference type="Proteomes" id="UP001177670">
    <property type="component" value="Unassembled WGS sequence"/>
</dbReference>
<dbReference type="EMBL" id="JAHYIQ010000010">
    <property type="protein sequence ID" value="KAK1128463.1"/>
    <property type="molecule type" value="Genomic_DNA"/>
</dbReference>
<evidence type="ECO:0000313" key="2">
    <source>
        <dbReference type="Proteomes" id="UP001177670"/>
    </source>
</evidence>
<name>A0AA40G060_9HYME</name>
<reference evidence="1" key="1">
    <citation type="submission" date="2021-10" db="EMBL/GenBank/DDBJ databases">
        <title>Melipona bicolor Genome sequencing and assembly.</title>
        <authorList>
            <person name="Araujo N.S."/>
            <person name="Arias M.C."/>
        </authorList>
    </citation>
    <scope>NUCLEOTIDE SEQUENCE</scope>
    <source>
        <strain evidence="1">USP_2M_L1-L4_2017</strain>
        <tissue evidence="1">Whole body</tissue>
    </source>
</reference>
<sequence length="110" mass="13201">MPVIPVSRFDVAFSIFNESSLINRTQRMELSKAQKLYRKIAPVPESDLSRTIVKIRTESCFPRENRADKWRRVSPNRTNRILNHRRRFIARPIENPRNREPRHFPLRAHL</sequence>
<accession>A0AA40G060</accession>